<evidence type="ECO:0000313" key="1">
    <source>
        <dbReference type="EMBL" id="MBS7824031.1"/>
    </source>
</evidence>
<sequence length="416" mass="47910">MIESIQEYITGRQTSWLEKKIKNAKEDQEAIAQLMEEAADHFHPKIWIEDAAKRAKQLVMTTHPCKFSHPSAKSTPIMATATASHDGYVRTGNIRTVTGADVYGNAAALDVYKFLMLPLTEDCTVIEGFETRHPLLVQYIEGLGLNFDEIAQEFLEIKTDDGELKTDGLLKQVYFPLGDGQYHLLSILTSSNTLMRVKTEIDEMRFSEFSKAARKARREGKWHEPYQDVLDLTLLSHGGTKPQNISSINSQMAGKVYLLPCLPPRLKKRAVRVPTSDFFKQTLYLKKEHSRFKTLHRFVKQDYNTHEVRATIERIIHGIIDVILRKAYQVRASMPAKWSEDERYHNLPKVQKIWLDAQYQAECEDQEWQQEMAKMITKCIVSEYETVDRAHKLDEPARKAIRLAVMACLANDKEFF</sequence>
<gene>
    <name evidence="1" type="primary">csy1</name>
    <name evidence="1" type="ORF">J7561_02290</name>
</gene>
<proteinExistence type="predicted"/>
<name>A0AB35BYB8_9GAMM</name>
<dbReference type="InterPro" id="IPR013397">
    <property type="entry name" value="CRISPR-assoc_prot_Csy1"/>
</dbReference>
<dbReference type="RefSeq" id="WP_213403365.1">
    <property type="nucleotide sequence ID" value="NZ_JAGIBT010000004.1"/>
</dbReference>
<dbReference type="EMBL" id="JAGIBU010000001">
    <property type="protein sequence ID" value="MBS7824031.1"/>
    <property type="molecule type" value="Genomic_DNA"/>
</dbReference>
<dbReference type="AlphaFoldDB" id="A0AB35BYB8"/>
<reference evidence="1" key="1">
    <citation type="submission" date="2021-03" db="EMBL/GenBank/DDBJ databases">
        <title>Identification and antibiotic profiling of Wohlfahrtiimonas chitiniclastica, an underestimated human pathogen.</title>
        <authorList>
            <person name="Kopf A."/>
            <person name="Bunk B."/>
            <person name="Coldewey S."/>
            <person name="Gunzer F."/>
            <person name="Riedel T."/>
            <person name="Schroettner P."/>
        </authorList>
    </citation>
    <scope>NUCLEOTIDE SEQUENCE</scope>
    <source>
        <strain evidence="1">DSM 100917</strain>
    </source>
</reference>
<protein>
    <submittedName>
        <fullName evidence="1">Type I-F CRISPR-associated protein Csy1</fullName>
    </submittedName>
</protein>
<dbReference type="Pfam" id="PF09611">
    <property type="entry name" value="Cas_Csy1"/>
    <property type="match status" value="1"/>
</dbReference>
<dbReference type="Proteomes" id="UP000680020">
    <property type="component" value="Unassembled WGS sequence"/>
</dbReference>
<evidence type="ECO:0000313" key="2">
    <source>
        <dbReference type="Proteomes" id="UP000680020"/>
    </source>
</evidence>
<accession>A0AB35BYB8</accession>
<dbReference type="NCBIfam" id="TIGR02564">
    <property type="entry name" value="cas_Csy1"/>
    <property type="match status" value="1"/>
</dbReference>
<organism evidence="1 2">
    <name type="scientific">Wohlfahrtiimonas chitiniclastica</name>
    <dbReference type="NCBI Taxonomy" id="400946"/>
    <lineage>
        <taxon>Bacteria</taxon>
        <taxon>Pseudomonadati</taxon>
        <taxon>Pseudomonadota</taxon>
        <taxon>Gammaproteobacteria</taxon>
        <taxon>Cardiobacteriales</taxon>
        <taxon>Ignatzschineriaceae</taxon>
        <taxon>Wohlfahrtiimonas</taxon>
    </lineage>
</organism>
<comment type="caution">
    <text evidence="1">The sequence shown here is derived from an EMBL/GenBank/DDBJ whole genome shotgun (WGS) entry which is preliminary data.</text>
</comment>